<feature type="region of interest" description="Disordered" evidence="1">
    <location>
        <begin position="248"/>
        <end position="313"/>
    </location>
</feature>
<dbReference type="GO" id="GO:0010828">
    <property type="term" value="P:positive regulation of D-glucose transmembrane transport"/>
    <property type="evidence" value="ECO:0007669"/>
    <property type="project" value="TreeGrafter"/>
</dbReference>
<accession>A0A1V4JEX3</accession>
<evidence type="ECO:0000259" key="2">
    <source>
        <dbReference type="PROSITE" id="PS50004"/>
    </source>
</evidence>
<dbReference type="OrthoDB" id="419768at2759"/>
<dbReference type="InterPro" id="IPR037785">
    <property type="entry name" value="C2_C2CD5"/>
</dbReference>
<dbReference type="Pfam" id="PF23128">
    <property type="entry name" value="YbjQ_4"/>
    <property type="match status" value="1"/>
</dbReference>
<keyword evidence="4" id="KW-1185">Reference proteome</keyword>
<organism evidence="3 4">
    <name type="scientific">Patagioenas fasciata monilis</name>
    <dbReference type="NCBI Taxonomy" id="372326"/>
    <lineage>
        <taxon>Eukaryota</taxon>
        <taxon>Metazoa</taxon>
        <taxon>Chordata</taxon>
        <taxon>Craniata</taxon>
        <taxon>Vertebrata</taxon>
        <taxon>Euteleostomi</taxon>
        <taxon>Archelosauria</taxon>
        <taxon>Archosauria</taxon>
        <taxon>Dinosauria</taxon>
        <taxon>Saurischia</taxon>
        <taxon>Theropoda</taxon>
        <taxon>Coelurosauria</taxon>
        <taxon>Aves</taxon>
        <taxon>Neognathae</taxon>
        <taxon>Neoaves</taxon>
        <taxon>Columbimorphae</taxon>
        <taxon>Columbiformes</taxon>
        <taxon>Columbidae</taxon>
        <taxon>Patagioenas</taxon>
    </lineage>
</organism>
<dbReference type="GO" id="GO:0072659">
    <property type="term" value="P:protein localization to plasma membrane"/>
    <property type="evidence" value="ECO:0007669"/>
    <property type="project" value="TreeGrafter"/>
</dbReference>
<dbReference type="Pfam" id="PF23028">
    <property type="entry name" value="YbjQ_3"/>
    <property type="match status" value="1"/>
</dbReference>
<dbReference type="InterPro" id="IPR057815">
    <property type="entry name" value="C2CD5_C"/>
</dbReference>
<reference evidence="3 4" key="1">
    <citation type="submission" date="2016-02" db="EMBL/GenBank/DDBJ databases">
        <title>Band-tailed pigeon sequencing and assembly.</title>
        <authorList>
            <person name="Soares A.E."/>
            <person name="Novak B.J."/>
            <person name="Rice E.S."/>
            <person name="O'Connell B."/>
            <person name="Chang D."/>
            <person name="Weber S."/>
            <person name="Shapiro B."/>
        </authorList>
    </citation>
    <scope>NUCLEOTIDE SEQUENCE [LARGE SCALE GENOMIC DNA]</scope>
    <source>
        <strain evidence="3">BTP2013</strain>
        <tissue evidence="3">Blood</tissue>
    </source>
</reference>
<feature type="region of interest" description="Disordered" evidence="1">
    <location>
        <begin position="651"/>
        <end position="683"/>
    </location>
</feature>
<dbReference type="InterPro" id="IPR035892">
    <property type="entry name" value="C2_domain_sf"/>
</dbReference>
<dbReference type="PROSITE" id="PS50004">
    <property type="entry name" value="C2"/>
    <property type="match status" value="1"/>
</dbReference>
<feature type="domain" description="C2" evidence="2">
    <location>
        <begin position="1"/>
        <end position="92"/>
    </location>
</feature>
<dbReference type="CDD" id="cd08688">
    <property type="entry name" value="C2_KIAA0528-like"/>
    <property type="match status" value="1"/>
</dbReference>
<dbReference type="GO" id="GO:0005544">
    <property type="term" value="F:calcium-dependent phospholipid binding"/>
    <property type="evidence" value="ECO:0007669"/>
    <property type="project" value="InterPro"/>
</dbReference>
<protein>
    <submittedName>
        <fullName evidence="3">C2 domain-containing protein 5 isoformX1</fullName>
    </submittedName>
</protein>
<dbReference type="SMART" id="SM00239">
    <property type="entry name" value="C2"/>
    <property type="match status" value="1"/>
</dbReference>
<dbReference type="PANTHER" id="PTHR37412">
    <property type="entry name" value="C2 DOMAIN-CONTAINING PROTEIN 5"/>
    <property type="match status" value="1"/>
</dbReference>
<evidence type="ECO:0000313" key="4">
    <source>
        <dbReference type="Proteomes" id="UP000190648"/>
    </source>
</evidence>
<feature type="compositionally biased region" description="Polar residues" evidence="1">
    <location>
        <begin position="257"/>
        <end position="272"/>
    </location>
</feature>
<dbReference type="InterPro" id="IPR056430">
    <property type="entry name" value="C2CD5_YbjQ-like_dom"/>
</dbReference>
<dbReference type="AlphaFoldDB" id="A0A1V4JEX3"/>
<dbReference type="Gene3D" id="2.60.40.150">
    <property type="entry name" value="C2 domain"/>
    <property type="match status" value="1"/>
</dbReference>
<dbReference type="GO" id="GO:0005886">
    <property type="term" value="C:plasma membrane"/>
    <property type="evidence" value="ECO:0007669"/>
    <property type="project" value="TreeGrafter"/>
</dbReference>
<sequence length="1065" mass="117537">MDRASDLTDAFVEVKFGNTTFKTDVYPKSLNPQWNSEWFKFEVDDEELQDEPLQITVLDHDTYSANDAIGKVYIDIDPLLYSEAATVISGWFPIYDTIHGIRGEINVVVKVDLFNDLNRFRQSSCGVKFFCTTSIPKCYRAVIIHGFVEELVVNEDPEYQWIDRIRTPRASNEARQRLISLMSGELQRKIGLKVLEMRGNAVVGYLQCFDLEGESGLVVRAIGTVCTLDKLSNTSAFLPACNSPSKEMKEIPFNEDPNPNTHSSGPSTPLKNQTYSFSPSKSYSRQSSSSDTDLSLTPKTGMGSGSAGKEGGPFKTLLRQQTQSALEQREFPFFTLTTFPPGFLVHVGGVVSARSVKLLDRIHNPDEPETRDAWWAEIRQEIKSHAKALGCHAVVGYSESTSICEEVCILSASGTAAVLNPRFLQDGTVEGCLEQRLSWQPGFFSIGSEKGEVDFFPQSQDSSSLLGIEEASPPGCGFCHIPYDELNMPFPAHLTYCYNCRKQKVPDVLFTTIDLPVEAIVIGKGCLIQARLCRLKKKAQAEANATSISNLLPFMEYEVHTQLMNKLKLRGMNALFGLRIQITVGENMLMGLASATGVYLAALPTPGGIQIAGKTPNDGTYEQHISHMQKKINDTIAKNKELYEINPPELPEEIIGSPIPEPRQRSRLLRSQSESSDEVTELDLSHGKKDAFVLEIDDTDAMEDVHSLLTDAPPPSGFYSCNTEIMPGINNWTPEIQMFTAVRVSRLGNINLTNQTLNKNFNDLCENLLKSLYFKLRSMVPCCLCHVNFTVALPEDELVQIAVTAVAITFDKNQTLQANKAPTEKSQQRASTDNEEQLQFPLELCPDPLASQPSLPAKEVLEGATSQTGIPAAQRATSIDYSSFADRCNSWIELIKLKAQTIRRGSIKTTASLDKTSPLAEGYLRHRSVPSCTNSTVSVVKMTPLSFLPGAKITKYLGIINMFFIRETTSLREEGGVSGFLHAFIAEVFAMVRAHVAALGGNAVVSYIMKQCVFMENPNKNQAQCLINVSGDAVIFVRESELEMLPVQPSTVVSQPTSSGGDVTT</sequence>
<dbReference type="Pfam" id="PF00168">
    <property type="entry name" value="C2"/>
    <property type="match status" value="1"/>
</dbReference>
<dbReference type="GO" id="GO:0065002">
    <property type="term" value="P:intracellular protein transmembrane transport"/>
    <property type="evidence" value="ECO:0007669"/>
    <property type="project" value="TreeGrafter"/>
</dbReference>
<dbReference type="SUPFAM" id="SSF49562">
    <property type="entry name" value="C2 domain (Calcium/lipid-binding domain, CaLB)"/>
    <property type="match status" value="1"/>
</dbReference>
<evidence type="ECO:0000313" key="3">
    <source>
        <dbReference type="EMBL" id="OPJ70640.1"/>
    </source>
</evidence>
<name>A0A1V4JEX3_PATFA</name>
<dbReference type="GO" id="GO:0031340">
    <property type="term" value="P:positive regulation of vesicle fusion"/>
    <property type="evidence" value="ECO:0007669"/>
    <property type="project" value="TreeGrafter"/>
</dbReference>
<feature type="compositionally biased region" description="Gly residues" evidence="1">
    <location>
        <begin position="302"/>
        <end position="311"/>
    </location>
</feature>
<dbReference type="GO" id="GO:0005509">
    <property type="term" value="F:calcium ion binding"/>
    <property type="evidence" value="ECO:0007669"/>
    <property type="project" value="TreeGrafter"/>
</dbReference>
<dbReference type="InterPro" id="IPR038983">
    <property type="entry name" value="C2CD5"/>
</dbReference>
<comment type="caution">
    <text evidence="3">The sequence shown here is derived from an EMBL/GenBank/DDBJ whole genome shotgun (WGS) entry which is preliminary data.</text>
</comment>
<dbReference type="EMBL" id="LSYS01007836">
    <property type="protein sequence ID" value="OPJ70640.1"/>
    <property type="molecule type" value="Genomic_DNA"/>
</dbReference>
<evidence type="ECO:0000256" key="1">
    <source>
        <dbReference type="SAM" id="MobiDB-lite"/>
    </source>
</evidence>
<dbReference type="InterPro" id="IPR056431">
    <property type="entry name" value="C2CD5_YbjQ-rel_dom"/>
</dbReference>
<proteinExistence type="predicted"/>
<dbReference type="PANTHER" id="PTHR37412:SF2">
    <property type="entry name" value="C2 DOMAIN-CONTAINING PROTEIN 5"/>
    <property type="match status" value="1"/>
</dbReference>
<dbReference type="GO" id="GO:0090314">
    <property type="term" value="P:positive regulation of protein targeting to membrane"/>
    <property type="evidence" value="ECO:0007669"/>
    <property type="project" value="TreeGrafter"/>
</dbReference>
<dbReference type="Proteomes" id="UP000190648">
    <property type="component" value="Unassembled WGS sequence"/>
</dbReference>
<gene>
    <name evidence="3" type="primary">C2CD5</name>
    <name evidence="3" type="ORF">AV530_008893</name>
</gene>
<dbReference type="InterPro" id="IPR000008">
    <property type="entry name" value="C2_dom"/>
</dbReference>
<dbReference type="Pfam" id="PF23025">
    <property type="entry name" value="YbjQ_2"/>
    <property type="match status" value="3"/>
</dbReference>
<feature type="compositionally biased region" description="Low complexity" evidence="1">
    <location>
        <begin position="273"/>
        <end position="301"/>
    </location>
</feature>